<feature type="transmembrane region" description="Helical" evidence="2">
    <location>
        <begin position="41"/>
        <end position="57"/>
    </location>
</feature>
<evidence type="ECO:0000256" key="2">
    <source>
        <dbReference type="SAM" id="Phobius"/>
    </source>
</evidence>
<keyword evidence="2" id="KW-0812">Transmembrane</keyword>
<feature type="transmembrane region" description="Helical" evidence="2">
    <location>
        <begin position="62"/>
        <end position="81"/>
    </location>
</feature>
<feature type="domain" description="Transglutaminase-like" evidence="3">
    <location>
        <begin position="496"/>
        <end position="571"/>
    </location>
</feature>
<proteinExistence type="predicted"/>
<gene>
    <name evidence="4" type="ORF">CR203_11610</name>
</gene>
<feature type="transmembrane region" description="Helical" evidence="2">
    <location>
        <begin position="12"/>
        <end position="29"/>
    </location>
</feature>
<feature type="compositionally biased region" description="Acidic residues" evidence="1">
    <location>
        <begin position="584"/>
        <end position="595"/>
    </location>
</feature>
<feature type="transmembrane region" description="Helical" evidence="2">
    <location>
        <begin position="211"/>
        <end position="229"/>
    </location>
</feature>
<keyword evidence="2" id="KW-0472">Membrane</keyword>
<keyword evidence="2" id="KW-1133">Transmembrane helix</keyword>
<keyword evidence="5" id="KW-1185">Reference proteome</keyword>
<dbReference type="Proteomes" id="UP000281498">
    <property type="component" value="Unassembled WGS sequence"/>
</dbReference>
<evidence type="ECO:0000259" key="3">
    <source>
        <dbReference type="SMART" id="SM00460"/>
    </source>
</evidence>
<dbReference type="Pfam" id="PF01841">
    <property type="entry name" value="Transglut_core"/>
    <property type="match status" value="1"/>
</dbReference>
<dbReference type="PANTHER" id="PTHR42736">
    <property type="entry name" value="PROTEIN-GLUTAMINE GAMMA-GLUTAMYLTRANSFERASE"/>
    <property type="match status" value="1"/>
</dbReference>
<dbReference type="SMART" id="SM00460">
    <property type="entry name" value="TGc"/>
    <property type="match status" value="1"/>
</dbReference>
<evidence type="ECO:0000256" key="1">
    <source>
        <dbReference type="SAM" id="MobiDB-lite"/>
    </source>
</evidence>
<dbReference type="InterPro" id="IPR025403">
    <property type="entry name" value="TgpA-like_C"/>
</dbReference>
<dbReference type="InterPro" id="IPR038765">
    <property type="entry name" value="Papain-like_cys_pep_sf"/>
</dbReference>
<dbReference type="InterPro" id="IPR052901">
    <property type="entry name" value="Bact_TGase-like"/>
</dbReference>
<accession>A0A3A9K9Q1</accession>
<evidence type="ECO:0000313" key="4">
    <source>
        <dbReference type="EMBL" id="RKL67151.1"/>
    </source>
</evidence>
<reference evidence="4 5" key="1">
    <citation type="submission" date="2017-10" db="EMBL/GenBank/DDBJ databases">
        <title>Bacillus sp. nov., a halophilic bacterium isolated from a Keqin Lake.</title>
        <authorList>
            <person name="Wang H."/>
        </authorList>
    </citation>
    <scope>NUCLEOTIDE SEQUENCE [LARGE SCALE GENOMIC DNA]</scope>
    <source>
        <strain evidence="4 5">KCTC 13187</strain>
    </source>
</reference>
<dbReference type="InterPro" id="IPR002931">
    <property type="entry name" value="Transglutaminase-like"/>
</dbReference>
<comment type="caution">
    <text evidence="4">The sequence shown here is derived from an EMBL/GenBank/DDBJ whole genome shotgun (WGS) entry which is preliminary data.</text>
</comment>
<dbReference type="OrthoDB" id="9804872at2"/>
<feature type="transmembrane region" description="Helical" evidence="2">
    <location>
        <begin position="638"/>
        <end position="658"/>
    </location>
</feature>
<dbReference type="Pfam" id="PF11992">
    <property type="entry name" value="TgpA_N"/>
    <property type="match status" value="1"/>
</dbReference>
<feature type="transmembrane region" description="Helical" evidence="2">
    <location>
        <begin position="121"/>
        <end position="140"/>
    </location>
</feature>
<evidence type="ECO:0000313" key="5">
    <source>
        <dbReference type="Proteomes" id="UP000281498"/>
    </source>
</evidence>
<name>A0A3A9K9Q1_9BACI</name>
<dbReference type="Pfam" id="PF13559">
    <property type="entry name" value="DUF4129"/>
    <property type="match status" value="1"/>
</dbReference>
<feature type="region of interest" description="Disordered" evidence="1">
    <location>
        <begin position="584"/>
        <end position="627"/>
    </location>
</feature>
<dbReference type="SUPFAM" id="SSF54001">
    <property type="entry name" value="Cysteine proteinases"/>
    <property type="match status" value="1"/>
</dbReference>
<feature type="transmembrane region" description="Helical" evidence="2">
    <location>
        <begin position="147"/>
        <end position="165"/>
    </location>
</feature>
<sequence length="759" mass="87538">MAQLKKQHTRSITHFFIYSMAFLILWEWLRPIPQVTNTAEIHVFVLFALLSAVLIYFRISYWIIVPVLLIASLYGVHTIFYEGSFFSLEGVLETLRLFTGEVKYNLGLIYAREFAYLTDPFRTFLLLLLLALICYLLYFWIFHTKRIFFFLFTTIIYITVLDTFTPVDASVAIVRIVVIGFFMITLLQMLKVQDEERVISGKADTFLSPTWMYTLIVMITIAIIVGIVAPKPDPQWSDPVPTIRSVVLGEDSRSGSTTKKIGYGENDEKLGGGFAQDDELVFQAEVVEPVYWRGESKNHYTGQGWVSGQFYEETNTIFEEEVEISFFEELVEVEDTIASVKMEEDVGFSHFFYPGQFKMANINTLTHQVAGEEGAVGNLTFSSDAISGRIQAHGSTQNNVTLTSYDIVYEQPTFPIETLRNISEADPEEIQMRYLQLPEELPERVTELAKEIVEGQDTRYDQVVAVEQYFSENDFIYQTTDVPVPEEGQDYVDQFLFETQLGYCDNYSTSMAVLLRTLDIPTRWVKGFTAGEWVEEIDENRYLYEVRNGNAHSWVEVYFPGVGWVPFEPTQGFDNYTEFEEEETVVDVDTAENETAEPASDPLDREDPFAPEDEEASGNLDEETASGSNKGDYLLYEWLTLKNIIISIVVAVLVVVFYQKQHYLQNKYFLVYYRVLGKDEKFVSAYQRLLWILKNEGLERAEGETLREYAKRIDKQLNSNSMGKLTKTYERVYYGDRETKGEWQTLQKEWEAIVKKMGA</sequence>
<feature type="transmembrane region" description="Helical" evidence="2">
    <location>
        <begin position="171"/>
        <end position="190"/>
    </location>
</feature>
<dbReference type="InterPro" id="IPR021878">
    <property type="entry name" value="TgpA_N"/>
</dbReference>
<dbReference type="RefSeq" id="WP_110937362.1">
    <property type="nucleotide sequence ID" value="NZ_KZ614146.1"/>
</dbReference>
<protein>
    <submittedName>
        <fullName evidence="4">Peptidase</fullName>
    </submittedName>
</protein>
<organism evidence="4 5">
    <name type="scientific">Salipaludibacillus neizhouensis</name>
    <dbReference type="NCBI Taxonomy" id="885475"/>
    <lineage>
        <taxon>Bacteria</taxon>
        <taxon>Bacillati</taxon>
        <taxon>Bacillota</taxon>
        <taxon>Bacilli</taxon>
        <taxon>Bacillales</taxon>
        <taxon>Bacillaceae</taxon>
    </lineage>
</organism>
<dbReference type="Gene3D" id="3.10.620.30">
    <property type="match status" value="1"/>
</dbReference>
<dbReference type="PANTHER" id="PTHR42736:SF1">
    <property type="entry name" value="PROTEIN-GLUTAMINE GAMMA-GLUTAMYLTRANSFERASE"/>
    <property type="match status" value="1"/>
</dbReference>
<feature type="compositionally biased region" description="Acidic residues" evidence="1">
    <location>
        <begin position="609"/>
        <end position="624"/>
    </location>
</feature>
<dbReference type="AlphaFoldDB" id="A0A3A9K9Q1"/>
<dbReference type="EMBL" id="PDOE01000004">
    <property type="protein sequence ID" value="RKL67151.1"/>
    <property type="molecule type" value="Genomic_DNA"/>
</dbReference>